<feature type="domain" description="PDZ" evidence="5">
    <location>
        <begin position="359"/>
        <end position="456"/>
    </location>
</feature>
<dbReference type="InterPro" id="IPR051201">
    <property type="entry name" value="Chloro_Bact_Ser_Proteases"/>
</dbReference>
<dbReference type="SUPFAM" id="SSF50494">
    <property type="entry name" value="Trypsin-like serine proteases"/>
    <property type="match status" value="1"/>
</dbReference>
<dbReference type="EMBL" id="FNXT01001364">
    <property type="protein sequence ID" value="SZX79380.1"/>
    <property type="molecule type" value="Genomic_DNA"/>
</dbReference>
<dbReference type="InterPro" id="IPR043504">
    <property type="entry name" value="Peptidase_S1_PA_chymotrypsin"/>
</dbReference>
<dbReference type="Proteomes" id="UP000256970">
    <property type="component" value="Unassembled WGS sequence"/>
</dbReference>
<dbReference type="AlphaFoldDB" id="A0A383VYL7"/>
<evidence type="ECO:0000256" key="2">
    <source>
        <dbReference type="ARBA" id="ARBA00022670"/>
    </source>
</evidence>
<dbReference type="Gene3D" id="2.30.42.10">
    <property type="match status" value="1"/>
</dbReference>
<dbReference type="EMBL" id="FNXT01000993">
    <property type="protein sequence ID" value="SZX70555.1"/>
    <property type="molecule type" value="Genomic_DNA"/>
</dbReference>
<dbReference type="Pfam" id="PF13365">
    <property type="entry name" value="Trypsin_2"/>
    <property type="match status" value="1"/>
</dbReference>
<dbReference type="PRINTS" id="PR00834">
    <property type="entry name" value="PROTEASES2C"/>
</dbReference>
<reference evidence="6 8" key="1">
    <citation type="submission" date="2016-10" db="EMBL/GenBank/DDBJ databases">
        <authorList>
            <person name="Cai Z."/>
        </authorList>
    </citation>
    <scope>NUCLEOTIDE SEQUENCE [LARGE SCALE GENOMIC DNA]</scope>
</reference>
<keyword evidence="4" id="KW-0720">Serine protease</keyword>
<dbReference type="InterPro" id="IPR001478">
    <property type="entry name" value="PDZ"/>
</dbReference>
<dbReference type="InterPro" id="IPR036034">
    <property type="entry name" value="PDZ_sf"/>
</dbReference>
<evidence type="ECO:0000256" key="1">
    <source>
        <dbReference type="ARBA" id="ARBA00010541"/>
    </source>
</evidence>
<comment type="similarity">
    <text evidence="1">Belongs to the peptidase S1C family.</text>
</comment>
<sequence>MQPASRVARCLGPVVRQRQHLQQWHQHQALLAAVPQHQQPHSVPRRLCNVPKAQASGAGGPETEEGNALLSKLGALAAGAAIFLGGYTTGIASSSMVADVRTAESHRQEMTAPAPASLPVKPVSLALPDQAAKETVQAAQQAGLAADELSTIRVFQANTPSVVNVTNIRAMQSYYSMDVERIPAGTGSGFVWDRQGHVVTNFHVIKGASEVKVTLLDQSTYSAKVVGFDPDKDVAVLQLDMPEEARAALQPVSLGSSTGLMVGQRVYAIGNPFGLDHTLTQGIISGLGRELSTGLYPIKNVIQTDAAINPGNSGGVLLDSKGNLIGINTAIADPTGKGSSSGVGFAIPIDTVKGLVGQILQYGRVMRPSLGVVIAPPQALQRIGEKGVLVLDVTPGSPAERAGLRPTSRNAAGDLILGDIITSVDGAPVASARDLLEQLDAKRVGDKVVVDVLRGGRQRLSFSLQLADRVLGSGTE</sequence>
<dbReference type="InterPro" id="IPR009003">
    <property type="entry name" value="Peptidase_S1_PA"/>
</dbReference>
<dbReference type="GO" id="GO:0004252">
    <property type="term" value="F:serine-type endopeptidase activity"/>
    <property type="evidence" value="ECO:0007669"/>
    <property type="project" value="InterPro"/>
</dbReference>
<name>A0A383VYL7_TETOB</name>
<proteinExistence type="inferred from homology"/>
<dbReference type="PROSITE" id="PS50106">
    <property type="entry name" value="PDZ"/>
    <property type="match status" value="1"/>
</dbReference>
<dbReference type="FunFam" id="2.40.10.10:FF:000001">
    <property type="entry name" value="Periplasmic serine protease DegS"/>
    <property type="match status" value="1"/>
</dbReference>
<dbReference type="Pfam" id="PF13180">
    <property type="entry name" value="PDZ_2"/>
    <property type="match status" value="1"/>
</dbReference>
<evidence type="ECO:0000313" key="6">
    <source>
        <dbReference type="EMBL" id="SZX70555.1"/>
    </source>
</evidence>
<evidence type="ECO:0000256" key="4">
    <source>
        <dbReference type="ARBA" id="ARBA00022825"/>
    </source>
</evidence>
<dbReference type="SMART" id="SM00228">
    <property type="entry name" value="PDZ"/>
    <property type="match status" value="1"/>
</dbReference>
<keyword evidence="2" id="KW-0645">Protease</keyword>
<dbReference type="PANTHER" id="PTHR43343">
    <property type="entry name" value="PEPTIDASE S12"/>
    <property type="match status" value="1"/>
</dbReference>
<evidence type="ECO:0000259" key="5">
    <source>
        <dbReference type="PROSITE" id="PS50106"/>
    </source>
</evidence>
<protein>
    <recommendedName>
        <fullName evidence="5">PDZ domain-containing protein</fullName>
    </recommendedName>
</protein>
<dbReference type="STRING" id="3088.A0A383VYL7"/>
<keyword evidence="8" id="KW-1185">Reference proteome</keyword>
<evidence type="ECO:0000256" key="3">
    <source>
        <dbReference type="ARBA" id="ARBA00022801"/>
    </source>
</evidence>
<evidence type="ECO:0000313" key="7">
    <source>
        <dbReference type="EMBL" id="SZX79380.1"/>
    </source>
</evidence>
<dbReference type="InterPro" id="IPR039382">
    <property type="entry name" value="DEGP1/8_PDZ_dom"/>
</dbReference>
<organism evidence="6 8">
    <name type="scientific">Tetradesmus obliquus</name>
    <name type="common">Green alga</name>
    <name type="synonym">Acutodesmus obliquus</name>
    <dbReference type="NCBI Taxonomy" id="3088"/>
    <lineage>
        <taxon>Eukaryota</taxon>
        <taxon>Viridiplantae</taxon>
        <taxon>Chlorophyta</taxon>
        <taxon>core chlorophytes</taxon>
        <taxon>Chlorophyceae</taxon>
        <taxon>CS clade</taxon>
        <taxon>Sphaeropleales</taxon>
        <taxon>Scenedesmaceae</taxon>
        <taxon>Tetradesmus</taxon>
    </lineage>
</organism>
<accession>A0A383VYL7</accession>
<dbReference type="PANTHER" id="PTHR43343:SF2">
    <property type="entry name" value="PDZ DOMAIN-CONTAINING PROTEIN"/>
    <property type="match status" value="1"/>
</dbReference>
<dbReference type="SUPFAM" id="SSF50156">
    <property type="entry name" value="PDZ domain-like"/>
    <property type="match status" value="1"/>
</dbReference>
<dbReference type="CDD" id="cd00990">
    <property type="entry name" value="cpPDZ_AtDEGP1-like"/>
    <property type="match status" value="1"/>
</dbReference>
<keyword evidence="3" id="KW-0378">Hydrolase</keyword>
<gene>
    <name evidence="6" type="ORF">BQ4739_LOCUS10759</name>
    <name evidence="7" type="ORF">BQ4739_LOCUS19659</name>
</gene>
<evidence type="ECO:0000313" key="8">
    <source>
        <dbReference type="Proteomes" id="UP000256970"/>
    </source>
</evidence>
<dbReference type="InterPro" id="IPR001940">
    <property type="entry name" value="Peptidase_S1C"/>
</dbReference>
<dbReference type="GO" id="GO:0006508">
    <property type="term" value="P:proteolysis"/>
    <property type="evidence" value="ECO:0007669"/>
    <property type="project" value="UniProtKB-KW"/>
</dbReference>
<dbReference type="Gene3D" id="2.40.10.10">
    <property type="entry name" value="Trypsin-like serine proteases"/>
    <property type="match status" value="2"/>
</dbReference>